<sequence length="126" mass="14129">MIYADTDFFIALVKDDDWLQSNAAEIAVENEGDIYTSRATLLELLVISDRFEFDRMRALTYALEIASVPEDEDVLFQAADYMDEHGLTAFDAYHVAYAGDDAIASSDKAFDDVAKERIAIEDRGSE</sequence>
<gene>
    <name evidence="2" type="ORF">C491_12545</name>
</gene>
<dbReference type="Pfam" id="PF01850">
    <property type="entry name" value="PIN"/>
    <property type="match status" value="1"/>
</dbReference>
<dbReference type="EMBL" id="AOIB01000026">
    <property type="protein sequence ID" value="ELY56834.1"/>
    <property type="molecule type" value="Genomic_DNA"/>
</dbReference>
<reference evidence="2 3" key="1">
    <citation type="journal article" date="2014" name="PLoS Genet.">
        <title>Phylogenetically driven sequencing of extremely halophilic archaea reveals strategies for static and dynamic osmo-response.</title>
        <authorList>
            <person name="Becker E.A."/>
            <person name="Seitzer P.M."/>
            <person name="Tritt A."/>
            <person name="Larsen D."/>
            <person name="Krusor M."/>
            <person name="Yao A.I."/>
            <person name="Wu D."/>
            <person name="Madern D."/>
            <person name="Eisen J.A."/>
            <person name="Darling A.E."/>
            <person name="Facciotti M.T."/>
        </authorList>
    </citation>
    <scope>NUCLEOTIDE SEQUENCE [LARGE SCALE GENOMIC DNA]</scope>
    <source>
        <strain evidence="2 3">DSM 10524</strain>
    </source>
</reference>
<dbReference type="InterPro" id="IPR029060">
    <property type="entry name" value="PIN-like_dom_sf"/>
</dbReference>
<dbReference type="InterPro" id="IPR002716">
    <property type="entry name" value="PIN_dom"/>
</dbReference>
<dbReference type="STRING" id="1227497.C491_12545"/>
<comment type="caution">
    <text evidence="2">The sequence shown here is derived from an EMBL/GenBank/DDBJ whole genome shotgun (WGS) entry which is preliminary data.</text>
</comment>
<dbReference type="PATRIC" id="fig|1227497.3.peg.2590"/>
<evidence type="ECO:0000259" key="1">
    <source>
        <dbReference type="Pfam" id="PF01850"/>
    </source>
</evidence>
<dbReference type="Gene3D" id="3.40.50.1010">
    <property type="entry name" value="5'-nuclease"/>
    <property type="match status" value="1"/>
</dbReference>
<dbReference type="Proteomes" id="UP000011688">
    <property type="component" value="Unassembled WGS sequence"/>
</dbReference>
<evidence type="ECO:0000313" key="3">
    <source>
        <dbReference type="Proteomes" id="UP000011688"/>
    </source>
</evidence>
<dbReference type="AlphaFoldDB" id="L9X4X3"/>
<accession>L9X4X3</accession>
<organism evidence="2 3">
    <name type="scientific">Natronococcus amylolyticus DSM 10524</name>
    <dbReference type="NCBI Taxonomy" id="1227497"/>
    <lineage>
        <taxon>Archaea</taxon>
        <taxon>Methanobacteriati</taxon>
        <taxon>Methanobacteriota</taxon>
        <taxon>Stenosarchaea group</taxon>
        <taxon>Halobacteria</taxon>
        <taxon>Halobacteriales</taxon>
        <taxon>Natrialbaceae</taxon>
        <taxon>Natronococcus</taxon>
    </lineage>
</organism>
<feature type="domain" description="PIN" evidence="1">
    <location>
        <begin position="2"/>
        <end position="115"/>
    </location>
</feature>
<dbReference type="eggNOG" id="arCOG07589">
    <property type="taxonomic scope" value="Archaea"/>
</dbReference>
<dbReference type="RefSeq" id="WP_005556716.1">
    <property type="nucleotide sequence ID" value="NZ_AOIB01000026.1"/>
</dbReference>
<protein>
    <submittedName>
        <fullName evidence="2">PilT protein domain protein</fullName>
    </submittedName>
</protein>
<proteinExistence type="predicted"/>
<evidence type="ECO:0000313" key="2">
    <source>
        <dbReference type="EMBL" id="ELY56834.1"/>
    </source>
</evidence>
<dbReference type="SUPFAM" id="SSF88723">
    <property type="entry name" value="PIN domain-like"/>
    <property type="match status" value="1"/>
</dbReference>
<name>L9X4X3_9EURY</name>
<keyword evidence="3" id="KW-1185">Reference proteome</keyword>
<dbReference type="OrthoDB" id="194754at2157"/>